<reference evidence="6 7" key="1">
    <citation type="submission" date="2019-03" db="EMBL/GenBank/DDBJ databases">
        <title>Comparative insights into the high quality Complete genome sequence of highly metal resistant Cupriavidus metallidurans strain BS1 isolated from a gold-copper mine.</title>
        <authorList>
            <person name="Mazhar H.S."/>
            <person name="Rensing C."/>
        </authorList>
    </citation>
    <scope>NUCLEOTIDE SEQUENCE [LARGE SCALE GENOMIC DNA]</scope>
    <source>
        <strain evidence="6 7">BS1</strain>
    </source>
</reference>
<dbReference type="SUPFAM" id="SSF52172">
    <property type="entry name" value="CheY-like"/>
    <property type="match status" value="1"/>
</dbReference>
<keyword evidence="3" id="KW-0805">Transcription regulation</keyword>
<keyword evidence="5" id="KW-0804">Transcription</keyword>
<dbReference type="CDD" id="cd00383">
    <property type="entry name" value="trans_reg_C"/>
    <property type="match status" value="1"/>
</dbReference>
<dbReference type="PROSITE" id="PS50110">
    <property type="entry name" value="RESPONSE_REGULATORY"/>
    <property type="match status" value="1"/>
</dbReference>
<dbReference type="GO" id="GO:0000156">
    <property type="term" value="F:phosphorelay response regulator activity"/>
    <property type="evidence" value="ECO:0007669"/>
    <property type="project" value="TreeGrafter"/>
</dbReference>
<keyword evidence="2" id="KW-0902">Two-component regulatory system</keyword>
<accession>A0A2L0X190</accession>
<dbReference type="InterPro" id="IPR001789">
    <property type="entry name" value="Sig_transdc_resp-reg_receiver"/>
</dbReference>
<evidence type="ECO:0000256" key="5">
    <source>
        <dbReference type="ARBA" id="ARBA00023163"/>
    </source>
</evidence>
<dbReference type="GO" id="GO:0006355">
    <property type="term" value="P:regulation of DNA-templated transcription"/>
    <property type="evidence" value="ECO:0007669"/>
    <property type="project" value="InterPro"/>
</dbReference>
<dbReference type="InterPro" id="IPR011006">
    <property type="entry name" value="CheY-like_superfamily"/>
</dbReference>
<dbReference type="SMART" id="SM00448">
    <property type="entry name" value="REC"/>
    <property type="match status" value="1"/>
</dbReference>
<dbReference type="Proteomes" id="UP000253772">
    <property type="component" value="Chromosome c2"/>
</dbReference>
<dbReference type="GO" id="GO:0032993">
    <property type="term" value="C:protein-DNA complex"/>
    <property type="evidence" value="ECO:0007669"/>
    <property type="project" value="TreeGrafter"/>
</dbReference>
<evidence type="ECO:0000256" key="3">
    <source>
        <dbReference type="ARBA" id="ARBA00023015"/>
    </source>
</evidence>
<evidence type="ECO:0000256" key="1">
    <source>
        <dbReference type="ARBA" id="ARBA00022553"/>
    </source>
</evidence>
<dbReference type="Pfam" id="PF00072">
    <property type="entry name" value="Response_reg"/>
    <property type="match status" value="1"/>
</dbReference>
<sequence>MNARTNIALLANSSSPLHPLQELLAVAGYQCNVFHAGRDLIQGLGHDSYEMLLIDRELADISAIDVIRTVRAVRNRDVPIVIFASESNDDDLVEALDAGADDYVLRPLAARVLLARIAALRRRMSGTRLRGAMPLRAGPYELSNPGRYATLNGDRIPMTPKEFDLAMLMFANAGRILASRRIEHTIWGHDLPPYSRALAGLVSRMRRTLNLCAENGVTVSVVYAQGYRLDILDQAARHELSAAARAASASSPPARMFKLLS</sequence>
<dbReference type="SUPFAM" id="SSF46894">
    <property type="entry name" value="C-terminal effector domain of the bipartite response regulators"/>
    <property type="match status" value="1"/>
</dbReference>
<keyword evidence="4" id="KW-0238">DNA-binding</keyword>
<dbReference type="AlphaFoldDB" id="A0A2L0X190"/>
<dbReference type="Gene3D" id="6.10.250.690">
    <property type="match status" value="1"/>
</dbReference>
<proteinExistence type="predicted"/>
<dbReference type="Pfam" id="PF00486">
    <property type="entry name" value="Trans_reg_C"/>
    <property type="match status" value="1"/>
</dbReference>
<evidence type="ECO:0000256" key="2">
    <source>
        <dbReference type="ARBA" id="ARBA00023012"/>
    </source>
</evidence>
<dbReference type="PROSITE" id="PS51755">
    <property type="entry name" value="OMPR_PHOB"/>
    <property type="match status" value="1"/>
</dbReference>
<organism evidence="6 7">
    <name type="scientific">Cupriavidus metallidurans</name>
    <dbReference type="NCBI Taxonomy" id="119219"/>
    <lineage>
        <taxon>Bacteria</taxon>
        <taxon>Pseudomonadati</taxon>
        <taxon>Pseudomonadota</taxon>
        <taxon>Betaproteobacteria</taxon>
        <taxon>Burkholderiales</taxon>
        <taxon>Burkholderiaceae</taxon>
        <taxon>Cupriavidus</taxon>
    </lineage>
</organism>
<dbReference type="GO" id="GO:0000976">
    <property type="term" value="F:transcription cis-regulatory region binding"/>
    <property type="evidence" value="ECO:0007669"/>
    <property type="project" value="TreeGrafter"/>
</dbReference>
<dbReference type="Gene3D" id="1.10.10.10">
    <property type="entry name" value="Winged helix-like DNA-binding domain superfamily/Winged helix DNA-binding domain"/>
    <property type="match status" value="1"/>
</dbReference>
<evidence type="ECO:0000313" key="7">
    <source>
        <dbReference type="Proteomes" id="UP000253772"/>
    </source>
</evidence>
<dbReference type="InterPro" id="IPR001867">
    <property type="entry name" value="OmpR/PhoB-type_DNA-bd"/>
</dbReference>
<dbReference type="PANTHER" id="PTHR48111">
    <property type="entry name" value="REGULATOR OF RPOS"/>
    <property type="match status" value="1"/>
</dbReference>
<evidence type="ECO:0000256" key="4">
    <source>
        <dbReference type="ARBA" id="ARBA00023125"/>
    </source>
</evidence>
<evidence type="ECO:0000313" key="6">
    <source>
        <dbReference type="EMBL" id="QBP12655.1"/>
    </source>
</evidence>
<gene>
    <name evidence="6" type="ORF">DDF84_023500</name>
</gene>
<dbReference type="Gene3D" id="3.40.50.2300">
    <property type="match status" value="1"/>
</dbReference>
<dbReference type="EMBL" id="CP037901">
    <property type="protein sequence ID" value="QBP12655.1"/>
    <property type="molecule type" value="Genomic_DNA"/>
</dbReference>
<dbReference type="GO" id="GO:0005829">
    <property type="term" value="C:cytosol"/>
    <property type="evidence" value="ECO:0007669"/>
    <property type="project" value="TreeGrafter"/>
</dbReference>
<dbReference type="OrthoDB" id="6007214at2"/>
<dbReference type="SMART" id="SM00862">
    <property type="entry name" value="Trans_reg_C"/>
    <property type="match status" value="1"/>
</dbReference>
<name>A0A2L0X190_9BURK</name>
<keyword evidence="1" id="KW-0597">Phosphoprotein</keyword>
<dbReference type="PANTHER" id="PTHR48111:SF1">
    <property type="entry name" value="TWO-COMPONENT RESPONSE REGULATOR ORR33"/>
    <property type="match status" value="1"/>
</dbReference>
<dbReference type="InterPro" id="IPR016032">
    <property type="entry name" value="Sig_transdc_resp-reg_C-effctor"/>
</dbReference>
<dbReference type="InterPro" id="IPR039420">
    <property type="entry name" value="WalR-like"/>
</dbReference>
<dbReference type="InterPro" id="IPR036388">
    <property type="entry name" value="WH-like_DNA-bd_sf"/>
</dbReference>
<dbReference type="RefSeq" id="WP_017516015.1">
    <property type="nucleotide sequence ID" value="NZ_CP026544.1"/>
</dbReference>
<protein>
    <submittedName>
        <fullName evidence="6">Response regulator transcription factor</fullName>
    </submittedName>
</protein>